<dbReference type="PANTHER" id="PTHR30570:SF1">
    <property type="entry name" value="PHOSPHATE-BINDING PROTEIN PSTS"/>
    <property type="match status" value="1"/>
</dbReference>
<accession>A0A376BZ70</accession>
<feature type="chain" id="PRO_5016589453" evidence="2">
    <location>
        <begin position="23"/>
        <end position="292"/>
    </location>
</feature>
<evidence type="ECO:0000313" key="4">
    <source>
        <dbReference type="EMBL" id="SSZ46771.1"/>
    </source>
</evidence>
<proteinExistence type="predicted"/>
<dbReference type="Pfam" id="PF12849">
    <property type="entry name" value="PBP_like_2"/>
    <property type="match status" value="1"/>
</dbReference>
<evidence type="ECO:0000313" key="5">
    <source>
        <dbReference type="Proteomes" id="UP000255515"/>
    </source>
</evidence>
<dbReference type="Proteomes" id="UP000255515">
    <property type="component" value="Unassembled WGS sequence"/>
</dbReference>
<evidence type="ECO:0000259" key="3">
    <source>
        <dbReference type="Pfam" id="PF12849"/>
    </source>
</evidence>
<evidence type="ECO:0000256" key="1">
    <source>
        <dbReference type="ARBA" id="ARBA00022729"/>
    </source>
</evidence>
<dbReference type="RefSeq" id="WP_002686929.1">
    <property type="nucleotide sequence ID" value="NZ_UFTJ01000001.1"/>
</dbReference>
<protein>
    <submittedName>
        <fullName evidence="4">Phosphate binding protein</fullName>
    </submittedName>
</protein>
<feature type="domain" description="PBP" evidence="3">
    <location>
        <begin position="22"/>
        <end position="264"/>
    </location>
</feature>
<evidence type="ECO:0000256" key="2">
    <source>
        <dbReference type="SAM" id="SignalP"/>
    </source>
</evidence>
<feature type="signal peptide" evidence="2">
    <location>
        <begin position="1"/>
        <end position="22"/>
    </location>
</feature>
<organism evidence="4 5">
    <name type="scientific">Bergeyella zoohelcum</name>
    <dbReference type="NCBI Taxonomy" id="1015"/>
    <lineage>
        <taxon>Bacteria</taxon>
        <taxon>Pseudomonadati</taxon>
        <taxon>Bacteroidota</taxon>
        <taxon>Flavobacteriia</taxon>
        <taxon>Flavobacteriales</taxon>
        <taxon>Weeksellaceae</taxon>
        <taxon>Bergeyella</taxon>
    </lineage>
</organism>
<gene>
    <name evidence="4" type="ORF">NCTC11661_00426</name>
</gene>
<dbReference type="Gene3D" id="3.40.190.10">
    <property type="entry name" value="Periplasmic binding protein-like II"/>
    <property type="match status" value="2"/>
</dbReference>
<reference evidence="4 5" key="1">
    <citation type="submission" date="2018-06" db="EMBL/GenBank/DDBJ databases">
        <authorList>
            <consortium name="Pathogen Informatics"/>
            <person name="Doyle S."/>
        </authorList>
    </citation>
    <scope>NUCLEOTIDE SEQUENCE [LARGE SCALE GENOMIC DNA]</scope>
    <source>
        <strain evidence="4 5">NCTC11661</strain>
    </source>
</reference>
<dbReference type="PANTHER" id="PTHR30570">
    <property type="entry name" value="PERIPLASMIC PHOSPHATE BINDING COMPONENT OF PHOSPHATE ABC TRANSPORTER"/>
    <property type="match status" value="1"/>
</dbReference>
<keyword evidence="1 2" id="KW-0732">Signal</keyword>
<dbReference type="InterPro" id="IPR024370">
    <property type="entry name" value="PBP_domain"/>
</dbReference>
<sequence length="292" mass="33532">MKNNFLWILCFFLFLFSCKKSADAPTPQKGEITIVADDAFKNVTEALSERYMAFYPETKINVLYKKEDSAFIDLLQNKTQVIVMSRDLTDKELQLYEDKVDLKFQPAKFAADAVVFVVPNEDPRESISVQEVKDFLTKGKDKTLIFDGNNASNINFVKQKFGLHDASQNLNFGVIRGNDNIIKQVGKYKGKIGVISLNTISRVHSKEINELKSHIKILPVIAEDGKIYRPELEYIKNMQYPFTRILYFLTNEGFFGVSNGFIRFSCTQLGQIVVSKQGLQPYNNYKREVQMR</sequence>
<dbReference type="AlphaFoldDB" id="A0A376BZ70"/>
<name>A0A376BZ70_9FLAO</name>
<dbReference type="EMBL" id="UFTJ01000001">
    <property type="protein sequence ID" value="SSZ46771.1"/>
    <property type="molecule type" value="Genomic_DNA"/>
</dbReference>
<dbReference type="PROSITE" id="PS51257">
    <property type="entry name" value="PROKAR_LIPOPROTEIN"/>
    <property type="match status" value="1"/>
</dbReference>
<dbReference type="SUPFAM" id="SSF53850">
    <property type="entry name" value="Periplasmic binding protein-like II"/>
    <property type="match status" value="1"/>
</dbReference>
<dbReference type="InterPro" id="IPR050811">
    <property type="entry name" value="Phosphate_ABC_transporter"/>
</dbReference>